<dbReference type="EMBL" id="GBXM01035429">
    <property type="protein sequence ID" value="JAH73148.1"/>
    <property type="molecule type" value="Transcribed_RNA"/>
</dbReference>
<accession>A0A0E9V7C6</accession>
<proteinExistence type="predicted"/>
<evidence type="ECO:0000313" key="1">
    <source>
        <dbReference type="EMBL" id="JAH73148.1"/>
    </source>
</evidence>
<organism evidence="1">
    <name type="scientific">Anguilla anguilla</name>
    <name type="common">European freshwater eel</name>
    <name type="synonym">Muraena anguilla</name>
    <dbReference type="NCBI Taxonomy" id="7936"/>
    <lineage>
        <taxon>Eukaryota</taxon>
        <taxon>Metazoa</taxon>
        <taxon>Chordata</taxon>
        <taxon>Craniata</taxon>
        <taxon>Vertebrata</taxon>
        <taxon>Euteleostomi</taxon>
        <taxon>Actinopterygii</taxon>
        <taxon>Neopterygii</taxon>
        <taxon>Teleostei</taxon>
        <taxon>Anguilliformes</taxon>
        <taxon>Anguillidae</taxon>
        <taxon>Anguilla</taxon>
    </lineage>
</organism>
<dbReference type="AlphaFoldDB" id="A0A0E9V7C6"/>
<protein>
    <submittedName>
        <fullName evidence="1">Uncharacterized protein</fullName>
    </submittedName>
</protein>
<reference evidence="1" key="1">
    <citation type="submission" date="2014-11" db="EMBL/GenBank/DDBJ databases">
        <authorList>
            <person name="Amaro Gonzalez C."/>
        </authorList>
    </citation>
    <scope>NUCLEOTIDE SEQUENCE</scope>
</reference>
<name>A0A0E9V7C6_ANGAN</name>
<sequence length="28" mass="3141">MQMELLLLACSLINETPNITSSIHMYSS</sequence>
<reference evidence="1" key="2">
    <citation type="journal article" date="2015" name="Fish Shellfish Immunol.">
        <title>Early steps in the European eel (Anguilla anguilla)-Vibrio vulnificus interaction in the gills: Role of the RtxA13 toxin.</title>
        <authorList>
            <person name="Callol A."/>
            <person name="Pajuelo D."/>
            <person name="Ebbesson L."/>
            <person name="Teles M."/>
            <person name="MacKenzie S."/>
            <person name="Amaro C."/>
        </authorList>
    </citation>
    <scope>NUCLEOTIDE SEQUENCE</scope>
</reference>